<dbReference type="PANTHER" id="PTHR32179:SF3">
    <property type="entry name" value="NICOTINATE-NUCLEOTIDE PYROPHOSPHORYLASE [CARBOXYLATING]"/>
    <property type="match status" value="1"/>
</dbReference>
<dbReference type="Proteomes" id="UP000636755">
    <property type="component" value="Unassembled WGS sequence"/>
</dbReference>
<gene>
    <name evidence="13" type="primary">nadC</name>
    <name evidence="13" type="ORF">H8R91_07630</name>
</gene>
<evidence type="ECO:0000256" key="4">
    <source>
        <dbReference type="ARBA" id="ARBA00011944"/>
    </source>
</evidence>
<feature type="domain" description="Quinolinate phosphoribosyl transferase C-terminal" evidence="11">
    <location>
        <begin position="112"/>
        <end position="277"/>
    </location>
</feature>
<dbReference type="SUPFAM" id="SSF51690">
    <property type="entry name" value="Nicotinate/Quinolinate PRTase C-terminal domain-like"/>
    <property type="match status" value="1"/>
</dbReference>
<keyword evidence="14" id="KW-1185">Reference proteome</keyword>
<keyword evidence="5" id="KW-0662">Pyridine nucleotide biosynthesis</keyword>
<keyword evidence="7 10" id="KW-0808">Transferase</keyword>
<evidence type="ECO:0000259" key="12">
    <source>
        <dbReference type="Pfam" id="PF02749"/>
    </source>
</evidence>
<proteinExistence type="inferred from homology"/>
<name>A0ABR7HLK2_9FIRM</name>
<dbReference type="SUPFAM" id="SSF54675">
    <property type="entry name" value="Nicotinate/Quinolinate PRTase N-terminal domain-like"/>
    <property type="match status" value="1"/>
</dbReference>
<comment type="similarity">
    <text evidence="3 10">Belongs to the NadC/ModD family.</text>
</comment>
<dbReference type="Gene3D" id="3.90.1170.20">
    <property type="entry name" value="Quinolinate phosphoribosyl transferase, N-terminal domain"/>
    <property type="match status" value="1"/>
</dbReference>
<dbReference type="EMBL" id="JACOPS010000003">
    <property type="protein sequence ID" value="MBC5728388.1"/>
    <property type="molecule type" value="Genomic_DNA"/>
</dbReference>
<dbReference type="CDD" id="cd01572">
    <property type="entry name" value="QPRTase"/>
    <property type="match status" value="1"/>
</dbReference>
<dbReference type="Gene3D" id="3.20.20.70">
    <property type="entry name" value="Aldolase class I"/>
    <property type="match status" value="1"/>
</dbReference>
<organism evidence="13 14">
    <name type="scientific">Ruminococcus intestinalis</name>
    <dbReference type="NCBI Taxonomy" id="2763066"/>
    <lineage>
        <taxon>Bacteria</taxon>
        <taxon>Bacillati</taxon>
        <taxon>Bacillota</taxon>
        <taxon>Clostridia</taxon>
        <taxon>Eubacteriales</taxon>
        <taxon>Oscillospiraceae</taxon>
        <taxon>Ruminococcus</taxon>
    </lineage>
</organism>
<dbReference type="InterPro" id="IPR036068">
    <property type="entry name" value="Nicotinate_pribotase-like_C"/>
</dbReference>
<evidence type="ECO:0000256" key="1">
    <source>
        <dbReference type="ARBA" id="ARBA00003237"/>
    </source>
</evidence>
<evidence type="ECO:0000256" key="3">
    <source>
        <dbReference type="ARBA" id="ARBA00009400"/>
    </source>
</evidence>
<dbReference type="InterPro" id="IPR037128">
    <property type="entry name" value="Quinolinate_PRibosylTase_N_sf"/>
</dbReference>
<evidence type="ECO:0000256" key="10">
    <source>
        <dbReference type="PIRNR" id="PIRNR006250"/>
    </source>
</evidence>
<evidence type="ECO:0000313" key="14">
    <source>
        <dbReference type="Proteomes" id="UP000636755"/>
    </source>
</evidence>
<comment type="caution">
    <text evidence="13">The sequence shown here is derived from an EMBL/GenBank/DDBJ whole genome shotgun (WGS) entry which is preliminary data.</text>
</comment>
<dbReference type="InterPro" id="IPR022412">
    <property type="entry name" value="Quinolinate_PRibosylTrfase_N"/>
</dbReference>
<dbReference type="InterPro" id="IPR002638">
    <property type="entry name" value="Quinolinate_PRibosylTrfase_C"/>
</dbReference>
<comment type="function">
    <text evidence="1">Involved in the catabolism of quinolinic acid (QA).</text>
</comment>
<evidence type="ECO:0000256" key="6">
    <source>
        <dbReference type="ARBA" id="ARBA00022676"/>
    </source>
</evidence>
<keyword evidence="6 10" id="KW-0328">Glycosyltransferase</keyword>
<protein>
    <recommendedName>
        <fullName evidence="4">nicotinate-nucleotide diphosphorylase (carboxylating)</fullName>
        <ecNumber evidence="4">2.4.2.19</ecNumber>
    </recommendedName>
    <alternativeName>
        <fullName evidence="8">Quinolinate phosphoribosyltransferase [decarboxylating]</fullName>
    </alternativeName>
</protein>
<evidence type="ECO:0000256" key="7">
    <source>
        <dbReference type="ARBA" id="ARBA00022679"/>
    </source>
</evidence>
<evidence type="ECO:0000256" key="5">
    <source>
        <dbReference type="ARBA" id="ARBA00022642"/>
    </source>
</evidence>
<evidence type="ECO:0000313" key="13">
    <source>
        <dbReference type="EMBL" id="MBC5728388.1"/>
    </source>
</evidence>
<evidence type="ECO:0000256" key="2">
    <source>
        <dbReference type="ARBA" id="ARBA00004893"/>
    </source>
</evidence>
<sequence>MLINSIYADNIIKTALLEDINYLDTTTDYLIDEEQEDTAKFLAKSDGVLCGIEIALRVFEILQPTGFEAKVYKKDGDVLKNGDIIAEIHGKTRTILKGERTALNLIQHMSGIATATHNAVEIVKGTNASIADTRKTLPGLRVLQKYAVTVGGGRNHRYNLSDAAMLKDNHIDAGGGIANAVAKLKTKLGHMTKIELEVRNLDELRQALEADVDVIMLDNMSPALMKEAVEITNGKALLEASGGITDETLREIAETGVDIISMGALTHSVKAFDISLKIAK</sequence>
<dbReference type="NCBIfam" id="TIGR00078">
    <property type="entry name" value="nadC"/>
    <property type="match status" value="1"/>
</dbReference>
<dbReference type="InterPro" id="IPR013785">
    <property type="entry name" value="Aldolase_TIM"/>
</dbReference>
<accession>A0ABR7HLK2</accession>
<dbReference type="InterPro" id="IPR027277">
    <property type="entry name" value="NadC/ModD"/>
</dbReference>
<dbReference type="PIRSF" id="PIRSF006250">
    <property type="entry name" value="NadC_ModD"/>
    <property type="match status" value="1"/>
</dbReference>
<dbReference type="InterPro" id="IPR004393">
    <property type="entry name" value="NadC"/>
</dbReference>
<comment type="catalytic activity">
    <reaction evidence="9">
        <text>nicotinate beta-D-ribonucleotide + CO2 + diphosphate = quinolinate + 5-phospho-alpha-D-ribose 1-diphosphate + 2 H(+)</text>
        <dbReference type="Rhea" id="RHEA:12733"/>
        <dbReference type="ChEBI" id="CHEBI:15378"/>
        <dbReference type="ChEBI" id="CHEBI:16526"/>
        <dbReference type="ChEBI" id="CHEBI:29959"/>
        <dbReference type="ChEBI" id="CHEBI:33019"/>
        <dbReference type="ChEBI" id="CHEBI:57502"/>
        <dbReference type="ChEBI" id="CHEBI:58017"/>
        <dbReference type="EC" id="2.4.2.19"/>
    </reaction>
</comment>
<evidence type="ECO:0000256" key="8">
    <source>
        <dbReference type="ARBA" id="ARBA00033102"/>
    </source>
</evidence>
<reference evidence="13 14" key="1">
    <citation type="submission" date="2020-08" db="EMBL/GenBank/DDBJ databases">
        <title>Genome public.</title>
        <authorList>
            <person name="Liu C."/>
            <person name="Sun Q."/>
        </authorList>
    </citation>
    <scope>NUCLEOTIDE SEQUENCE [LARGE SCALE GENOMIC DNA]</scope>
    <source>
        <strain evidence="13 14">NSJ-71</strain>
    </source>
</reference>
<dbReference type="Pfam" id="PF02749">
    <property type="entry name" value="QRPTase_N"/>
    <property type="match status" value="1"/>
</dbReference>
<comment type="pathway">
    <text evidence="2">Cofactor biosynthesis; NAD(+) biosynthesis; nicotinate D-ribonucleotide from quinolinate: step 1/1.</text>
</comment>
<dbReference type="Pfam" id="PF01729">
    <property type="entry name" value="QRPTase_C"/>
    <property type="match status" value="1"/>
</dbReference>
<evidence type="ECO:0000256" key="9">
    <source>
        <dbReference type="ARBA" id="ARBA00047445"/>
    </source>
</evidence>
<dbReference type="RefSeq" id="WP_186935502.1">
    <property type="nucleotide sequence ID" value="NZ_JACOPS010000003.1"/>
</dbReference>
<dbReference type="EC" id="2.4.2.19" evidence="4"/>
<dbReference type="GO" id="GO:0004514">
    <property type="term" value="F:nicotinate-nucleotide diphosphorylase (carboxylating) activity"/>
    <property type="evidence" value="ECO:0007669"/>
    <property type="project" value="UniProtKB-EC"/>
</dbReference>
<evidence type="ECO:0000259" key="11">
    <source>
        <dbReference type="Pfam" id="PF01729"/>
    </source>
</evidence>
<feature type="domain" description="Quinolinate phosphoribosyl transferase N-terminal" evidence="12">
    <location>
        <begin position="24"/>
        <end position="110"/>
    </location>
</feature>
<dbReference type="PANTHER" id="PTHR32179">
    <property type="entry name" value="NICOTINATE-NUCLEOTIDE PYROPHOSPHORYLASE [CARBOXYLATING]"/>
    <property type="match status" value="1"/>
</dbReference>